<sequence length="593" mass="67018">MRCTVAWAVAALLALAATSSATPASLLTTTDIQRLVHSTVVSQRNLPTTRLLRVHKLSSLDDEERGLPVSGLEAVANSVKSTVSVEKLREWLKRGKSTDDVFKLLTLDKAADDLLANPNLNAWINYIKLFNEENPTQKVSLIATLTAKYGDDGLAKLIEAAKKVPSTEDIAKRVQAEQLQSWLADMKTTKEVFALLALDKAADDLLASPLLNTWLSYMKLVNEDSTKKTSLLATLTAHYGADGVSKMIESAKRVPSTATMAKRLENEQIRRWIADEMYPIDVFTLLKLDKSGAELFTQPQVNTWLKFVDDFGKANPNTEKTLFAVLQKRYDEPTLVQMLIKAKNIPSMESVAVRIQAEQTKFWLGVDVDTAKEPARVFELLRLNFMYDGPTLFSSPQFNAWIKYTEEYRKIYFGSEHTIISSMEAFFDTKIVATMIATASKKTSTASIAKRLETELLRDWSKALQTPGQVFTKLELTVDYKLFERTLFPLWSKYVAYFSEVEPSFKVTLLNQLTKIYGERDLCKVLVRAEKVPKTHDIATDLLNAQLSLWLKQETDPMKVYQLLRVGRAAENDANRLLYIKYVKDYALDTKIY</sequence>
<dbReference type="InterPro" id="IPR054463">
    <property type="entry name" value="PexRD54_WY"/>
</dbReference>
<evidence type="ECO:0000259" key="8">
    <source>
        <dbReference type="Pfam" id="PF22748"/>
    </source>
</evidence>
<keyword evidence="5 7" id="KW-0732">Signal</keyword>
<comment type="subcellular location">
    <subcellularLocation>
        <location evidence="1">Host cell</location>
    </subcellularLocation>
    <subcellularLocation>
        <location evidence="2">Secreted</location>
    </subcellularLocation>
</comment>
<dbReference type="Pfam" id="PF22748">
    <property type="entry name" value="PexRD54_WY"/>
    <property type="match status" value="2"/>
</dbReference>
<keyword evidence="6" id="KW-0843">Virulence</keyword>
<dbReference type="GO" id="GO:0005576">
    <property type="term" value="C:extracellular region"/>
    <property type="evidence" value="ECO:0007669"/>
    <property type="project" value="UniProtKB-SubCell"/>
</dbReference>
<name>G1FRK3_PHYSO</name>
<feature type="domain" description="RxLR effector PexRD54 WY" evidence="8">
    <location>
        <begin position="177"/>
        <end position="217"/>
    </location>
</feature>
<feature type="chain" id="PRO_5003412227" evidence="7">
    <location>
        <begin position="22"/>
        <end position="593"/>
    </location>
</feature>
<dbReference type="EMBL" id="JN253928">
    <property type="protein sequence ID" value="AEK80741.1"/>
    <property type="molecule type" value="Genomic_DNA"/>
</dbReference>
<evidence type="ECO:0000256" key="4">
    <source>
        <dbReference type="ARBA" id="ARBA00022525"/>
    </source>
</evidence>
<reference evidence="9" key="1">
    <citation type="journal article" date="2011" name="Plant Cell">
        <title>Transcriptional programming and functional interactions within the Phytophthora sojae RXLR effector repertoire.</title>
        <authorList>
            <person name="Wang Q."/>
            <person name="Han C."/>
            <person name="Ferreira A.O."/>
            <person name="Yu X."/>
            <person name="Ye W."/>
            <person name="Tripathy S."/>
            <person name="Kale S.D."/>
            <person name="Gu B."/>
            <person name="Sheng Y."/>
            <person name="Sui Y."/>
            <person name="Wang X."/>
            <person name="Zhang Z."/>
            <person name="Cheng B."/>
            <person name="Dong S."/>
            <person name="Shan W."/>
            <person name="Zheng X."/>
            <person name="Dou D."/>
            <person name="Tyler B.M."/>
            <person name="Wang Y."/>
        </authorList>
    </citation>
    <scope>NUCLEOTIDE SEQUENCE</scope>
    <source>
        <strain evidence="9">P7074</strain>
    </source>
</reference>
<dbReference type="GO" id="GO:0043657">
    <property type="term" value="C:host cell"/>
    <property type="evidence" value="ECO:0007669"/>
    <property type="project" value="UniProtKB-SubCell"/>
</dbReference>
<dbReference type="InterPro" id="IPR031825">
    <property type="entry name" value="RXLR"/>
</dbReference>
<protein>
    <submittedName>
        <fullName evidence="9">Avh144</fullName>
    </submittedName>
</protein>
<keyword evidence="4" id="KW-0964">Secreted</keyword>
<proteinExistence type="inferred from homology"/>
<dbReference type="VEuPathDB" id="FungiDB:PHYSODRAFT_286223"/>
<dbReference type="Pfam" id="PF16810">
    <property type="entry name" value="RXLR"/>
    <property type="match status" value="1"/>
</dbReference>
<gene>
    <name evidence="9" type="primary">Avh</name>
</gene>
<feature type="signal peptide" evidence="7">
    <location>
        <begin position="1"/>
        <end position="21"/>
    </location>
</feature>
<evidence type="ECO:0000313" key="9">
    <source>
        <dbReference type="EMBL" id="AEK80741.1"/>
    </source>
</evidence>
<evidence type="ECO:0000256" key="7">
    <source>
        <dbReference type="SAM" id="SignalP"/>
    </source>
</evidence>
<evidence type="ECO:0000256" key="3">
    <source>
        <dbReference type="ARBA" id="ARBA00010400"/>
    </source>
</evidence>
<dbReference type="AlphaFoldDB" id="G1FRK3"/>
<organism evidence="9">
    <name type="scientific">Phytophthora sojae</name>
    <name type="common">Soybean stem and root rot agent</name>
    <name type="synonym">Phytophthora megasperma f. sp. glycines</name>
    <dbReference type="NCBI Taxonomy" id="67593"/>
    <lineage>
        <taxon>Eukaryota</taxon>
        <taxon>Sar</taxon>
        <taxon>Stramenopiles</taxon>
        <taxon>Oomycota</taxon>
        <taxon>Peronosporomycetes</taxon>
        <taxon>Peronosporales</taxon>
        <taxon>Peronosporaceae</taxon>
        <taxon>Phytophthora</taxon>
    </lineage>
</organism>
<accession>G1FRK3</accession>
<evidence type="ECO:0000256" key="1">
    <source>
        <dbReference type="ARBA" id="ARBA00004340"/>
    </source>
</evidence>
<feature type="domain" description="RxLR effector PexRD54 WY" evidence="8">
    <location>
        <begin position="267"/>
        <end position="308"/>
    </location>
</feature>
<evidence type="ECO:0000256" key="2">
    <source>
        <dbReference type="ARBA" id="ARBA00004613"/>
    </source>
</evidence>
<evidence type="ECO:0000256" key="6">
    <source>
        <dbReference type="ARBA" id="ARBA00023026"/>
    </source>
</evidence>
<evidence type="ECO:0000256" key="5">
    <source>
        <dbReference type="ARBA" id="ARBA00022729"/>
    </source>
</evidence>
<comment type="similarity">
    <text evidence="3">Belongs to the RxLR effector family.</text>
</comment>